<comment type="caution">
    <text evidence="1">The sequence shown here is derived from an EMBL/GenBank/DDBJ whole genome shotgun (WGS) entry which is preliminary data.</text>
</comment>
<dbReference type="Gramene" id="OE9A089291T1">
    <property type="protein sequence ID" value="OE9A089291C1"/>
    <property type="gene ID" value="OE9A089291"/>
</dbReference>
<organism evidence="1 2">
    <name type="scientific">Olea europaea subsp. europaea</name>
    <dbReference type="NCBI Taxonomy" id="158383"/>
    <lineage>
        <taxon>Eukaryota</taxon>
        <taxon>Viridiplantae</taxon>
        <taxon>Streptophyta</taxon>
        <taxon>Embryophyta</taxon>
        <taxon>Tracheophyta</taxon>
        <taxon>Spermatophyta</taxon>
        <taxon>Magnoliopsida</taxon>
        <taxon>eudicotyledons</taxon>
        <taxon>Gunneridae</taxon>
        <taxon>Pentapetalae</taxon>
        <taxon>asterids</taxon>
        <taxon>lamiids</taxon>
        <taxon>Lamiales</taxon>
        <taxon>Oleaceae</taxon>
        <taxon>Oleeae</taxon>
        <taxon>Olea</taxon>
    </lineage>
</organism>
<accession>A0A8S0RQH3</accession>
<reference evidence="1 2" key="1">
    <citation type="submission" date="2019-12" db="EMBL/GenBank/DDBJ databases">
        <authorList>
            <person name="Alioto T."/>
            <person name="Alioto T."/>
            <person name="Gomez Garrido J."/>
        </authorList>
    </citation>
    <scope>NUCLEOTIDE SEQUENCE [LARGE SCALE GENOMIC DNA]</scope>
</reference>
<evidence type="ECO:0000313" key="2">
    <source>
        <dbReference type="Proteomes" id="UP000594638"/>
    </source>
</evidence>
<evidence type="ECO:0000313" key="1">
    <source>
        <dbReference type="EMBL" id="CAA2981336.1"/>
    </source>
</evidence>
<sequence>MSPNKEEIMPSRTKEHFCEEISSQNAPIIQEPLPTAPVVRHQRSGSRSRPKLAARLTSEMTVVTANMRAISRQKAGMHKLLKCMQIQLIRSSQNEEVVPLEIGESAVPVESSRANALRGQASVFNRLGHTRDGEGRPPIPPFQIGRPPIFSNRPHMLNSFSEENQHGQPQPRITDELALRYMNPLPRNRSKRLATLARMRTYQN</sequence>
<name>A0A8S0RQH3_OLEEU</name>
<keyword evidence="2" id="KW-1185">Reference proteome</keyword>
<dbReference type="Proteomes" id="UP000594638">
    <property type="component" value="Unassembled WGS sequence"/>
</dbReference>
<proteinExistence type="predicted"/>
<gene>
    <name evidence="1" type="ORF">OLEA9_A089291</name>
</gene>
<dbReference type="AlphaFoldDB" id="A0A8S0RQH3"/>
<protein>
    <submittedName>
        <fullName evidence="1">Uncharacterized protein</fullName>
    </submittedName>
</protein>
<dbReference type="EMBL" id="CACTIH010003669">
    <property type="protein sequence ID" value="CAA2981336.1"/>
    <property type="molecule type" value="Genomic_DNA"/>
</dbReference>